<evidence type="ECO:0000313" key="3">
    <source>
        <dbReference type="EMBL" id="EKC71276.1"/>
    </source>
</evidence>
<feature type="domain" description="SbsA Ig-like" evidence="2">
    <location>
        <begin position="42"/>
        <end position="141"/>
    </location>
</feature>
<dbReference type="AlphaFoldDB" id="K1UIA8"/>
<dbReference type="InterPro" id="IPR014755">
    <property type="entry name" value="Cu-Rt/internalin_Ig-like"/>
</dbReference>
<proteinExistence type="predicted"/>
<dbReference type="InterPro" id="IPR032812">
    <property type="entry name" value="SbsA_Ig"/>
</dbReference>
<keyword evidence="1" id="KW-0732">Signal</keyword>
<dbReference type="InterPro" id="IPR013784">
    <property type="entry name" value="Carb-bd-like_fold"/>
</dbReference>
<reference evidence="3" key="1">
    <citation type="journal article" date="2013" name="Environ. Microbiol.">
        <title>Microbiota from the distal guts of lean and obese adolescents exhibit partial functional redundancy besides clear differences in community structure.</title>
        <authorList>
            <person name="Ferrer M."/>
            <person name="Ruiz A."/>
            <person name="Lanza F."/>
            <person name="Haange S.B."/>
            <person name="Oberbach A."/>
            <person name="Till H."/>
            <person name="Bargiela R."/>
            <person name="Campoy C."/>
            <person name="Segura M.T."/>
            <person name="Richter M."/>
            <person name="von Bergen M."/>
            <person name="Seifert J."/>
            <person name="Suarez A."/>
        </authorList>
    </citation>
    <scope>NUCLEOTIDE SEQUENCE</scope>
</reference>
<accession>K1UIA8</accession>
<dbReference type="Gene3D" id="2.60.40.1220">
    <property type="match status" value="1"/>
</dbReference>
<dbReference type="EMBL" id="AJWY01004837">
    <property type="protein sequence ID" value="EKC71276.1"/>
    <property type="molecule type" value="Genomic_DNA"/>
</dbReference>
<protein>
    <submittedName>
        <fullName evidence="3">Lipoprotein</fullName>
    </submittedName>
</protein>
<feature type="non-terminal residue" evidence="3">
    <location>
        <position position="223"/>
    </location>
</feature>
<dbReference type="PROSITE" id="PS51257">
    <property type="entry name" value="PROKAR_LIPOPROTEIN"/>
    <property type="match status" value="1"/>
</dbReference>
<sequence>MLERKRHTKMKPLFRRLLGGVAIAAALYSCASVGRIEGGPYDETPPRFISGTPTPGALHHNKNKLSIEFDEFIKLDKPNEKIVISPPQVQQPEIKSNGKKVVITLQDTLKPNTTYTFDFGDAIQDNNEGNPLENFFYSFSTGDRLDSMAVAGTVLNAANLEPVKGMLVGLHANLADSAFTKLPFERVGRTDSRGRFSIRGVAPGKYRIYALQDADQNFAYSQP</sequence>
<comment type="caution">
    <text evidence="3">The sequence shown here is derived from an EMBL/GenBank/DDBJ whole genome shotgun (WGS) entry which is preliminary data.</text>
</comment>
<evidence type="ECO:0000256" key="1">
    <source>
        <dbReference type="ARBA" id="ARBA00022729"/>
    </source>
</evidence>
<name>K1UIA8_9ZZZZ</name>
<dbReference type="GO" id="GO:0030246">
    <property type="term" value="F:carbohydrate binding"/>
    <property type="evidence" value="ECO:0007669"/>
    <property type="project" value="InterPro"/>
</dbReference>
<dbReference type="Pfam" id="PF13205">
    <property type="entry name" value="Big_5"/>
    <property type="match status" value="1"/>
</dbReference>
<dbReference type="SUPFAM" id="SSF49452">
    <property type="entry name" value="Starch-binding domain-like"/>
    <property type="match status" value="1"/>
</dbReference>
<keyword evidence="3" id="KW-0449">Lipoprotein</keyword>
<organism evidence="3">
    <name type="scientific">human gut metagenome</name>
    <dbReference type="NCBI Taxonomy" id="408170"/>
    <lineage>
        <taxon>unclassified sequences</taxon>
        <taxon>metagenomes</taxon>
        <taxon>organismal metagenomes</taxon>
    </lineage>
</organism>
<evidence type="ECO:0000259" key="2">
    <source>
        <dbReference type="Pfam" id="PF13205"/>
    </source>
</evidence>
<gene>
    <name evidence="3" type="ORF">LEA_07350</name>
</gene>